<evidence type="ECO:0000256" key="1">
    <source>
        <dbReference type="ARBA" id="ARBA00023015"/>
    </source>
</evidence>
<keyword evidence="2" id="KW-0238">DNA-binding</keyword>
<dbReference type="PANTHER" id="PTHR43280">
    <property type="entry name" value="ARAC-FAMILY TRANSCRIPTIONAL REGULATOR"/>
    <property type="match status" value="1"/>
</dbReference>
<dbReference type="AlphaFoldDB" id="A0AAV3WUX9"/>
<evidence type="ECO:0000259" key="4">
    <source>
        <dbReference type="PROSITE" id="PS01124"/>
    </source>
</evidence>
<dbReference type="Gene3D" id="2.60.120.10">
    <property type="entry name" value="Jelly Rolls"/>
    <property type="match status" value="1"/>
</dbReference>
<dbReference type="SUPFAM" id="SSF46689">
    <property type="entry name" value="Homeodomain-like"/>
    <property type="match status" value="2"/>
</dbReference>
<accession>A0AAV3WUX9</accession>
<dbReference type="PRINTS" id="PR00032">
    <property type="entry name" value="HTHARAC"/>
</dbReference>
<dbReference type="SUPFAM" id="SSF51215">
    <property type="entry name" value="Regulatory protein AraC"/>
    <property type="match status" value="1"/>
</dbReference>
<dbReference type="Proteomes" id="UP000887127">
    <property type="component" value="Unassembled WGS sequence"/>
</dbReference>
<dbReference type="EMBL" id="BKBI01000009">
    <property type="protein sequence ID" value="GEQ35927.1"/>
    <property type="molecule type" value="Genomic_DNA"/>
</dbReference>
<evidence type="ECO:0000313" key="5">
    <source>
        <dbReference type="EMBL" id="GEQ35927.1"/>
    </source>
</evidence>
<dbReference type="InterPro" id="IPR018060">
    <property type="entry name" value="HTH_AraC"/>
</dbReference>
<dbReference type="InterPro" id="IPR018062">
    <property type="entry name" value="HTH_AraC-typ_CS"/>
</dbReference>
<evidence type="ECO:0000313" key="6">
    <source>
        <dbReference type="Proteomes" id="UP000887127"/>
    </source>
</evidence>
<proteinExistence type="predicted"/>
<dbReference type="InterPro" id="IPR037923">
    <property type="entry name" value="HTH-like"/>
</dbReference>
<dbReference type="InterPro" id="IPR020449">
    <property type="entry name" value="Tscrpt_reg_AraC-type_HTH"/>
</dbReference>
<evidence type="ECO:0000256" key="3">
    <source>
        <dbReference type="ARBA" id="ARBA00023163"/>
    </source>
</evidence>
<dbReference type="InterPro" id="IPR003313">
    <property type="entry name" value="AraC-bd"/>
</dbReference>
<dbReference type="Pfam" id="PF02311">
    <property type="entry name" value="AraC_binding"/>
    <property type="match status" value="1"/>
</dbReference>
<comment type="caution">
    <text evidence="5">The sequence shown here is derived from an EMBL/GenBank/DDBJ whole genome shotgun (WGS) entry which is preliminary data.</text>
</comment>
<evidence type="ECO:0000256" key="2">
    <source>
        <dbReference type="ARBA" id="ARBA00023125"/>
    </source>
</evidence>
<dbReference type="SMART" id="SM00342">
    <property type="entry name" value="HTH_ARAC"/>
    <property type="match status" value="1"/>
</dbReference>
<dbReference type="PROSITE" id="PS01124">
    <property type="entry name" value="HTH_ARAC_FAMILY_2"/>
    <property type="match status" value="1"/>
</dbReference>
<dbReference type="InterPro" id="IPR009057">
    <property type="entry name" value="Homeodomain-like_sf"/>
</dbReference>
<keyword evidence="1" id="KW-0805">Transcription regulation</keyword>
<reference evidence="5" key="1">
    <citation type="submission" date="2019-08" db="EMBL/GenBank/DDBJ databases">
        <title>Marinilactibacillus psychrotolerans M13-2T whole genome sequencing project.</title>
        <authorList>
            <person name="Ishikawa M."/>
            <person name="Suzuki T."/>
            <person name="Matsutani M."/>
        </authorList>
    </citation>
    <scope>NUCLEOTIDE SEQUENCE</scope>
    <source>
        <strain evidence="5">M13-2T</strain>
    </source>
</reference>
<dbReference type="Gene3D" id="1.10.10.60">
    <property type="entry name" value="Homeodomain-like"/>
    <property type="match status" value="2"/>
</dbReference>
<keyword evidence="3" id="KW-0804">Transcription</keyword>
<dbReference type="GO" id="GO:0043565">
    <property type="term" value="F:sequence-specific DNA binding"/>
    <property type="evidence" value="ECO:0007669"/>
    <property type="project" value="InterPro"/>
</dbReference>
<organism evidence="5 6">
    <name type="scientific">Marinilactibacillus psychrotolerans</name>
    <dbReference type="NCBI Taxonomy" id="191770"/>
    <lineage>
        <taxon>Bacteria</taxon>
        <taxon>Bacillati</taxon>
        <taxon>Bacillota</taxon>
        <taxon>Bacilli</taxon>
        <taxon>Lactobacillales</taxon>
        <taxon>Carnobacteriaceae</taxon>
        <taxon>Marinilactibacillus</taxon>
    </lineage>
</organism>
<sequence>MIHTHWHREIEILYISRGMMEVKIEGKSYIGKEGDILFIPPNQLHGAVSYHHSPCAFFAIVFDSLFIKSNFSDFIQQSYIDSIIEFPSKYIVHATNDLPNIAELRNNVVQIIDEFALKEPFFELSLKANLLLFLKNIYLNKDKLFRHEYYTDNKNEVNSYKCKKIVLYLEEHYKNRITLEEISTHIGFSKEHFCRFFKKNFRMTFVNYLNQMRIKKAEYLLLNTNLKVIDIALEAGFEDSNYFTSIFKKETKMTPSDYRKKPSNVTLL</sequence>
<dbReference type="PANTHER" id="PTHR43280:SF2">
    <property type="entry name" value="HTH-TYPE TRANSCRIPTIONAL REGULATOR EXSA"/>
    <property type="match status" value="1"/>
</dbReference>
<dbReference type="PROSITE" id="PS00041">
    <property type="entry name" value="HTH_ARAC_FAMILY_1"/>
    <property type="match status" value="1"/>
</dbReference>
<protein>
    <submittedName>
        <fullName evidence="5">AraC family transcriptional regulator</fullName>
    </submittedName>
</protein>
<dbReference type="Pfam" id="PF12833">
    <property type="entry name" value="HTH_18"/>
    <property type="match status" value="1"/>
</dbReference>
<dbReference type="InterPro" id="IPR014710">
    <property type="entry name" value="RmlC-like_jellyroll"/>
</dbReference>
<name>A0AAV3WUX9_9LACT</name>
<dbReference type="GO" id="GO:0003700">
    <property type="term" value="F:DNA-binding transcription factor activity"/>
    <property type="evidence" value="ECO:0007669"/>
    <property type="project" value="InterPro"/>
</dbReference>
<feature type="domain" description="HTH araC/xylS-type" evidence="4">
    <location>
        <begin position="163"/>
        <end position="261"/>
    </location>
</feature>
<gene>
    <name evidence="5" type="primary">araC</name>
    <name evidence="5" type="ORF">M132T_14350</name>
</gene>